<feature type="signal peptide" evidence="1">
    <location>
        <begin position="1"/>
        <end position="33"/>
    </location>
</feature>
<dbReference type="GeneID" id="111121783"/>
<evidence type="ECO:0000313" key="2">
    <source>
        <dbReference type="Proteomes" id="UP000694844"/>
    </source>
</evidence>
<protein>
    <submittedName>
        <fullName evidence="3">Uncharacterized protein LOC111121783</fullName>
    </submittedName>
</protein>
<name>A0A8B8CWR1_CRAVI</name>
<dbReference type="OrthoDB" id="6147628at2759"/>
<evidence type="ECO:0000256" key="1">
    <source>
        <dbReference type="SAM" id="SignalP"/>
    </source>
</evidence>
<dbReference type="Proteomes" id="UP000694844">
    <property type="component" value="Chromosome 2"/>
</dbReference>
<keyword evidence="2" id="KW-1185">Reference proteome</keyword>
<accession>A0A8B8CWR1</accession>
<keyword evidence="1" id="KW-0732">Signal</keyword>
<evidence type="ECO:0000313" key="3">
    <source>
        <dbReference type="RefSeq" id="XP_022318921.1"/>
    </source>
</evidence>
<dbReference type="AlphaFoldDB" id="A0A8B8CWR1"/>
<proteinExistence type="predicted"/>
<gene>
    <name evidence="3" type="primary">LOC111121783</name>
</gene>
<dbReference type="RefSeq" id="XP_022318921.1">
    <property type="nucleotide sequence ID" value="XM_022463213.1"/>
</dbReference>
<dbReference type="KEGG" id="cvn:111121783"/>
<sequence>MVRDKGHYMCRMTGNLFCFVFLVLGASQGTVGGTPNRQIKRGALSYVVGQGCPYLSHYVHDNYFRYRSYRAASPSSTAPPPPLNWVTYVYDRGVDNYVPMELIHGAIQCGMNFALYAMDAPPDIQHKLHADFSEIPGVLG</sequence>
<organism evidence="2 3">
    <name type="scientific">Crassostrea virginica</name>
    <name type="common">Eastern oyster</name>
    <dbReference type="NCBI Taxonomy" id="6565"/>
    <lineage>
        <taxon>Eukaryota</taxon>
        <taxon>Metazoa</taxon>
        <taxon>Spiralia</taxon>
        <taxon>Lophotrochozoa</taxon>
        <taxon>Mollusca</taxon>
        <taxon>Bivalvia</taxon>
        <taxon>Autobranchia</taxon>
        <taxon>Pteriomorphia</taxon>
        <taxon>Ostreida</taxon>
        <taxon>Ostreoidea</taxon>
        <taxon>Ostreidae</taxon>
        <taxon>Crassostrea</taxon>
    </lineage>
</organism>
<feature type="chain" id="PRO_5034772735" evidence="1">
    <location>
        <begin position="34"/>
        <end position="140"/>
    </location>
</feature>
<reference evidence="3" key="1">
    <citation type="submission" date="2025-08" db="UniProtKB">
        <authorList>
            <consortium name="RefSeq"/>
        </authorList>
    </citation>
    <scope>IDENTIFICATION</scope>
    <source>
        <tissue evidence="3">Whole sample</tissue>
    </source>
</reference>